<gene>
    <name evidence="3" type="ORF">Mal52_23010</name>
</gene>
<keyword evidence="2" id="KW-0812">Transmembrane</keyword>
<dbReference type="EMBL" id="CP036276">
    <property type="protein sequence ID" value="QDU43824.1"/>
    <property type="molecule type" value="Genomic_DNA"/>
</dbReference>
<evidence type="ECO:0000256" key="2">
    <source>
        <dbReference type="SAM" id="Phobius"/>
    </source>
</evidence>
<keyword evidence="2" id="KW-0472">Membrane</keyword>
<accession>A0A517ZMY0</accession>
<feature type="region of interest" description="Disordered" evidence="1">
    <location>
        <begin position="43"/>
        <end position="72"/>
    </location>
</feature>
<organism evidence="3 4">
    <name type="scientific">Symmachiella dynata</name>
    <dbReference type="NCBI Taxonomy" id="2527995"/>
    <lineage>
        <taxon>Bacteria</taxon>
        <taxon>Pseudomonadati</taxon>
        <taxon>Planctomycetota</taxon>
        <taxon>Planctomycetia</taxon>
        <taxon>Planctomycetales</taxon>
        <taxon>Planctomycetaceae</taxon>
        <taxon>Symmachiella</taxon>
    </lineage>
</organism>
<keyword evidence="4" id="KW-1185">Reference proteome</keyword>
<evidence type="ECO:0000313" key="3">
    <source>
        <dbReference type="EMBL" id="QDU43824.1"/>
    </source>
</evidence>
<sequence length="155" mass="16462">MTITKKVTRGVKISSGLVLLGVVAGTFLGNWLPKFDGGDGVIPVQGSKPDLNEKEPPPAEADPQTTPVSPLSDLQITIKDRGYWIAAETDGTLQEITLEQVVELATATTGDENGIRVRVIRAPSARARAEENLEQALLDAKIPRDSIVGLGPTLP</sequence>
<keyword evidence="2" id="KW-1133">Transmembrane helix</keyword>
<dbReference type="Proteomes" id="UP000319383">
    <property type="component" value="Chromosome"/>
</dbReference>
<dbReference type="RefSeq" id="WP_145376116.1">
    <property type="nucleotide sequence ID" value="NZ_CP036276.1"/>
</dbReference>
<feature type="compositionally biased region" description="Polar residues" evidence="1">
    <location>
        <begin position="63"/>
        <end position="72"/>
    </location>
</feature>
<protein>
    <submittedName>
        <fullName evidence="3">Uncharacterized protein</fullName>
    </submittedName>
</protein>
<dbReference type="AlphaFoldDB" id="A0A517ZMY0"/>
<proteinExistence type="predicted"/>
<reference evidence="3 4" key="1">
    <citation type="submission" date="2019-02" db="EMBL/GenBank/DDBJ databases">
        <title>Deep-cultivation of Planctomycetes and their phenomic and genomic characterization uncovers novel biology.</title>
        <authorList>
            <person name="Wiegand S."/>
            <person name="Jogler M."/>
            <person name="Boedeker C."/>
            <person name="Pinto D."/>
            <person name="Vollmers J."/>
            <person name="Rivas-Marin E."/>
            <person name="Kohn T."/>
            <person name="Peeters S.H."/>
            <person name="Heuer A."/>
            <person name="Rast P."/>
            <person name="Oberbeckmann S."/>
            <person name="Bunk B."/>
            <person name="Jeske O."/>
            <person name="Meyerdierks A."/>
            <person name="Storesund J.E."/>
            <person name="Kallscheuer N."/>
            <person name="Luecker S."/>
            <person name="Lage O.M."/>
            <person name="Pohl T."/>
            <person name="Merkel B.J."/>
            <person name="Hornburger P."/>
            <person name="Mueller R.-W."/>
            <person name="Bruemmer F."/>
            <person name="Labrenz M."/>
            <person name="Spormann A.M."/>
            <person name="Op den Camp H."/>
            <person name="Overmann J."/>
            <person name="Amann R."/>
            <person name="Jetten M.S.M."/>
            <person name="Mascher T."/>
            <person name="Medema M.H."/>
            <person name="Devos D.P."/>
            <person name="Kaster A.-K."/>
            <person name="Ovreas L."/>
            <person name="Rohde M."/>
            <person name="Galperin M.Y."/>
            <person name="Jogler C."/>
        </authorList>
    </citation>
    <scope>NUCLEOTIDE SEQUENCE [LARGE SCALE GENOMIC DNA]</scope>
    <source>
        <strain evidence="3 4">Mal52</strain>
    </source>
</reference>
<evidence type="ECO:0000256" key="1">
    <source>
        <dbReference type="SAM" id="MobiDB-lite"/>
    </source>
</evidence>
<evidence type="ECO:0000313" key="4">
    <source>
        <dbReference type="Proteomes" id="UP000319383"/>
    </source>
</evidence>
<feature type="transmembrane region" description="Helical" evidence="2">
    <location>
        <begin position="12"/>
        <end position="32"/>
    </location>
</feature>
<name>A0A517ZMY0_9PLAN</name>
<dbReference type="KEGG" id="sdyn:Mal52_23010"/>